<accession>A0A939IU10</accession>
<dbReference type="Gene3D" id="3.90.1680.10">
    <property type="entry name" value="SOS response associated peptidase-like"/>
    <property type="match status" value="1"/>
</dbReference>
<gene>
    <name evidence="1" type="ORF">JF543_12625</name>
</gene>
<dbReference type="AlphaFoldDB" id="A0A939IU10"/>
<evidence type="ECO:0000313" key="2">
    <source>
        <dbReference type="Proteomes" id="UP000664385"/>
    </source>
</evidence>
<dbReference type="Pfam" id="PF02586">
    <property type="entry name" value="SRAP"/>
    <property type="match status" value="1"/>
</dbReference>
<dbReference type="Proteomes" id="UP000664385">
    <property type="component" value="Unassembled WGS sequence"/>
</dbReference>
<name>A0A939IU10_9MICO</name>
<dbReference type="RefSeq" id="WP_206821977.1">
    <property type="nucleotide sequence ID" value="NZ_CP063379.1"/>
</dbReference>
<organism evidence="1 2">
    <name type="scientific">Microbacterium esteraromaticum</name>
    <dbReference type="NCBI Taxonomy" id="57043"/>
    <lineage>
        <taxon>Bacteria</taxon>
        <taxon>Bacillati</taxon>
        <taxon>Actinomycetota</taxon>
        <taxon>Actinomycetes</taxon>
        <taxon>Micrococcales</taxon>
        <taxon>Microbacteriaceae</taxon>
        <taxon>Microbacterium</taxon>
    </lineage>
</organism>
<reference evidence="1" key="1">
    <citation type="submission" date="2020-12" db="EMBL/GenBank/DDBJ databases">
        <title>PHA producing bacteria isolated from mangrove.</title>
        <authorList>
            <person name="Zheng W."/>
            <person name="Yu S."/>
            <person name="Huang Y."/>
        </authorList>
    </citation>
    <scope>NUCLEOTIDE SEQUENCE</scope>
    <source>
        <strain evidence="1">GN8-5</strain>
    </source>
</reference>
<dbReference type="InterPro" id="IPR036590">
    <property type="entry name" value="SRAP-like"/>
</dbReference>
<evidence type="ECO:0000313" key="1">
    <source>
        <dbReference type="EMBL" id="MBN8206797.1"/>
    </source>
</evidence>
<dbReference type="EMBL" id="JAEMWU010000002">
    <property type="protein sequence ID" value="MBN8206797.1"/>
    <property type="molecule type" value="Genomic_DNA"/>
</dbReference>
<dbReference type="GO" id="GO:0106300">
    <property type="term" value="P:protein-DNA covalent cross-linking repair"/>
    <property type="evidence" value="ECO:0007669"/>
    <property type="project" value="InterPro"/>
</dbReference>
<dbReference type="GO" id="GO:0003697">
    <property type="term" value="F:single-stranded DNA binding"/>
    <property type="evidence" value="ECO:0007669"/>
    <property type="project" value="InterPro"/>
</dbReference>
<dbReference type="SUPFAM" id="SSF143081">
    <property type="entry name" value="BB1717-like"/>
    <property type="match status" value="1"/>
</dbReference>
<comment type="caution">
    <text evidence="1">The sequence shown here is derived from an EMBL/GenBank/DDBJ whole genome shotgun (WGS) entry which is preliminary data.</text>
</comment>
<proteinExistence type="predicted"/>
<dbReference type="InterPro" id="IPR003738">
    <property type="entry name" value="SRAP"/>
</dbReference>
<protein>
    <submittedName>
        <fullName evidence="1">SOS response-associated peptidase family protein</fullName>
    </submittedName>
</protein>
<sequence length="208" mass="22351">MCASYGLDPRFDDSEYRAAVDAAVLDGLRSWAAGNADEVLRPTGKNLRNLNPILTGPDTMELAWWGYLVNGAPASFASINTRCERLAGTRGALPARAIVPVSYWREMAKPSRVWQHFATAGGDLLGLAAVTRPGRTADGADYTCYSIITQPAAAHLQHVHDRMPLLIAPGFAEEWLLTPHPGGEIVEGAVAAAMTVSERIEITPDPCL</sequence>